<dbReference type="AlphaFoldDB" id="A0AAX2AAJ7"/>
<protein>
    <submittedName>
        <fullName evidence="8">RND family efflux system, outer membrane channel protein, TolC family</fullName>
    </submittedName>
    <submittedName>
        <fullName evidence="9">Transporter</fullName>
    </submittedName>
</protein>
<dbReference type="EMBL" id="PDKM01000004">
    <property type="protein sequence ID" value="RXK09746.1"/>
    <property type="molecule type" value="Genomic_DNA"/>
</dbReference>
<evidence type="ECO:0000313" key="9">
    <source>
        <dbReference type="EMBL" id="RXK09746.1"/>
    </source>
</evidence>
<organism evidence="9 11">
    <name type="scientific">Halarcobacter bivalviorum</name>
    <dbReference type="NCBI Taxonomy" id="663364"/>
    <lineage>
        <taxon>Bacteria</taxon>
        <taxon>Pseudomonadati</taxon>
        <taxon>Campylobacterota</taxon>
        <taxon>Epsilonproteobacteria</taxon>
        <taxon>Campylobacterales</taxon>
        <taxon>Arcobacteraceae</taxon>
        <taxon>Halarcobacter</taxon>
    </lineage>
</organism>
<evidence type="ECO:0000256" key="7">
    <source>
        <dbReference type="ARBA" id="ARBA00023237"/>
    </source>
</evidence>
<evidence type="ECO:0000313" key="11">
    <source>
        <dbReference type="Proteomes" id="UP000289193"/>
    </source>
</evidence>
<evidence type="ECO:0000256" key="4">
    <source>
        <dbReference type="ARBA" id="ARBA00022452"/>
    </source>
</evidence>
<proteinExistence type="inferred from homology"/>
<evidence type="ECO:0000256" key="5">
    <source>
        <dbReference type="ARBA" id="ARBA00022692"/>
    </source>
</evidence>
<dbReference type="InterPro" id="IPR003423">
    <property type="entry name" value="OMP_efflux"/>
</dbReference>
<comment type="similarity">
    <text evidence="2">Belongs to the outer membrane factor (OMF) (TC 1.B.17) family.</text>
</comment>
<dbReference type="GO" id="GO:0009279">
    <property type="term" value="C:cell outer membrane"/>
    <property type="evidence" value="ECO:0007669"/>
    <property type="project" value="UniProtKB-SubCell"/>
</dbReference>
<evidence type="ECO:0000256" key="1">
    <source>
        <dbReference type="ARBA" id="ARBA00004442"/>
    </source>
</evidence>
<gene>
    <name evidence="8" type="ORF">ABIV_0022</name>
    <name evidence="9" type="ORF">CRV05_08430</name>
</gene>
<keyword evidence="11" id="KW-1185">Reference proteome</keyword>
<dbReference type="GO" id="GO:0015562">
    <property type="term" value="F:efflux transmembrane transporter activity"/>
    <property type="evidence" value="ECO:0007669"/>
    <property type="project" value="InterPro"/>
</dbReference>
<sequence>MKKSILVIFLPIFLLGHNLNELVDLSLKNQLIDSYKYDTDSIKDEYESVKSGYYPKVDLAATYSYTDEETASIPKDGIKSSASVNFILYDGNKRSTTFSKYRSNIKSSQESLTSSKNQIALDVTSYYFNYLALLAKKEAKLKEIDQLNAQKSRLSKFLEVGSATKDEVEKITSRVESENVNLHSIELDLQTILFNLEYITGTKVVISQGSNIKELANKTEESNRADIKALEYNVKAQLDNAKIEKSAYLPTVTLDNTYTNYDYNYDNKAYESIDDQNIFSVNMKWNIFAFGETKNRYESQYKKYLSLKSRYEYEKNRANTDLQLAQRAYEIAKLKVKSAQLSLKAAASAYEVIKSKYENGLIENVAYLESLSEKYDAISLLEFAKYDLEIKRANIIYHSGENIKDYIQ</sequence>
<dbReference type="KEGG" id="hbv:ABIV_0022"/>
<dbReference type="EMBL" id="CP031217">
    <property type="protein sequence ID" value="AXH11064.1"/>
    <property type="molecule type" value="Genomic_DNA"/>
</dbReference>
<dbReference type="Proteomes" id="UP000289193">
    <property type="component" value="Unassembled WGS sequence"/>
</dbReference>
<dbReference type="PANTHER" id="PTHR30026">
    <property type="entry name" value="OUTER MEMBRANE PROTEIN TOLC"/>
    <property type="match status" value="1"/>
</dbReference>
<evidence type="ECO:0000256" key="2">
    <source>
        <dbReference type="ARBA" id="ARBA00007613"/>
    </source>
</evidence>
<reference evidence="8 10" key="2">
    <citation type="submission" date="2018-07" db="EMBL/GenBank/DDBJ databases">
        <title>Complete genome of the Arcobacter bivalviorum type strain LMG 26154.</title>
        <authorList>
            <person name="Miller W.G."/>
            <person name="Yee E."/>
            <person name="Bono J.L."/>
        </authorList>
    </citation>
    <scope>NUCLEOTIDE SEQUENCE [LARGE SCALE GENOMIC DNA]</scope>
    <source>
        <strain evidence="8 10">LMG 26154</strain>
    </source>
</reference>
<reference evidence="9 11" key="1">
    <citation type="submission" date="2017-10" db="EMBL/GenBank/DDBJ databases">
        <title>Genomics of the genus Arcobacter.</title>
        <authorList>
            <person name="Perez-Cataluna A."/>
            <person name="Figueras M.J."/>
        </authorList>
    </citation>
    <scope>NUCLEOTIDE SEQUENCE [LARGE SCALE GENOMIC DNA]</scope>
    <source>
        <strain evidence="9 11">CECT 7835</strain>
    </source>
</reference>
<dbReference type="Gene3D" id="1.20.1600.10">
    <property type="entry name" value="Outer membrane efflux proteins (OEP)"/>
    <property type="match status" value="1"/>
</dbReference>
<dbReference type="SUPFAM" id="SSF56954">
    <property type="entry name" value="Outer membrane efflux proteins (OEP)"/>
    <property type="match status" value="1"/>
</dbReference>
<dbReference type="GO" id="GO:0015288">
    <property type="term" value="F:porin activity"/>
    <property type="evidence" value="ECO:0007669"/>
    <property type="project" value="TreeGrafter"/>
</dbReference>
<dbReference type="PANTHER" id="PTHR30026:SF20">
    <property type="entry name" value="OUTER MEMBRANE PROTEIN TOLC"/>
    <property type="match status" value="1"/>
</dbReference>
<keyword evidence="3" id="KW-0813">Transport</keyword>
<dbReference type="Pfam" id="PF02321">
    <property type="entry name" value="OEP"/>
    <property type="match status" value="2"/>
</dbReference>
<keyword evidence="7" id="KW-0998">Cell outer membrane</keyword>
<comment type="subcellular location">
    <subcellularLocation>
        <location evidence="1">Cell outer membrane</location>
    </subcellularLocation>
</comment>
<dbReference type="RefSeq" id="WP_114837962.1">
    <property type="nucleotide sequence ID" value="NZ_CP031217.1"/>
</dbReference>
<evidence type="ECO:0000313" key="8">
    <source>
        <dbReference type="EMBL" id="AXH11064.1"/>
    </source>
</evidence>
<keyword evidence="6" id="KW-0472">Membrane</keyword>
<dbReference type="InterPro" id="IPR051906">
    <property type="entry name" value="TolC-like"/>
</dbReference>
<evidence type="ECO:0000256" key="3">
    <source>
        <dbReference type="ARBA" id="ARBA00022448"/>
    </source>
</evidence>
<keyword evidence="5" id="KW-0812">Transmembrane</keyword>
<dbReference type="GO" id="GO:1990281">
    <property type="term" value="C:efflux pump complex"/>
    <property type="evidence" value="ECO:0007669"/>
    <property type="project" value="TreeGrafter"/>
</dbReference>
<name>A0AAX2AAJ7_9BACT</name>
<accession>A0AAX2AAJ7</accession>
<keyword evidence="4" id="KW-1134">Transmembrane beta strand</keyword>
<dbReference type="Proteomes" id="UP000253850">
    <property type="component" value="Chromosome"/>
</dbReference>
<evidence type="ECO:0000256" key="6">
    <source>
        <dbReference type="ARBA" id="ARBA00023136"/>
    </source>
</evidence>
<evidence type="ECO:0000313" key="10">
    <source>
        <dbReference type="Proteomes" id="UP000253850"/>
    </source>
</evidence>